<comment type="caution">
    <text evidence="4">The sequence shown here is derived from an EMBL/GenBank/DDBJ whole genome shotgun (WGS) entry which is preliminary data.</text>
</comment>
<evidence type="ECO:0000256" key="3">
    <source>
        <dbReference type="SAM" id="MobiDB-lite"/>
    </source>
</evidence>
<dbReference type="Proteomes" id="UP001321473">
    <property type="component" value="Unassembled WGS sequence"/>
</dbReference>
<keyword evidence="5" id="KW-1185">Reference proteome</keyword>
<gene>
    <name evidence="4" type="ORF">V5799_003154</name>
</gene>
<feature type="region of interest" description="Disordered" evidence="3">
    <location>
        <begin position="35"/>
        <end position="80"/>
    </location>
</feature>
<keyword evidence="2" id="KW-0378">Hydrolase</keyword>
<dbReference type="InterPro" id="IPR032466">
    <property type="entry name" value="Metal_Hydrolase"/>
</dbReference>
<dbReference type="GO" id="GO:0016788">
    <property type="term" value="F:hydrolase activity, acting on ester bonds"/>
    <property type="evidence" value="ECO:0007669"/>
    <property type="project" value="InterPro"/>
</dbReference>
<dbReference type="PROSITE" id="PS01091">
    <property type="entry name" value="TATD_3"/>
    <property type="match status" value="1"/>
</dbReference>
<name>A0AAQ4D9S4_AMBAM</name>
<protein>
    <submittedName>
        <fullName evidence="4">Uncharacterized protein</fullName>
    </submittedName>
</protein>
<sequence length="361" mass="41219">MREPNCSEGSLTEDAEADARALQIACTLHEEPADIVFQRRRVSRQPRSSMEAAKTKQEAEPPTAASSEPTREASPPVMPRSTKLWPYSLSSRVGLVDTHCHLDFIFRKVGHRGTYARFRNEHRDTFPDCYEGCVANFCDPQTFKQRHMWDAILTEDGVWGAFGCHPHMAREYSEEIDEDLIRALEHPKVVALGEIGLDYSRRNKCDHGQQKRVFRRQVQIALNGRLPLIIHSRDSTSDTIGILKEMVPSDYPIHRHCFTADWTEAQRWLMEFPNLCLGLTPLVSFPNAGGLVEVARKIPLDRLLIETDSPYFLPKSESSRLKTSHPGMAIHVATWLASLRNIEVEDVMTAVRENTWRIYNI</sequence>
<dbReference type="Pfam" id="PF01026">
    <property type="entry name" value="TatD_DNase"/>
    <property type="match status" value="1"/>
</dbReference>
<proteinExistence type="inferred from homology"/>
<evidence type="ECO:0000256" key="2">
    <source>
        <dbReference type="ARBA" id="ARBA00022801"/>
    </source>
</evidence>
<dbReference type="InterPro" id="IPR018228">
    <property type="entry name" value="DNase_TatD-rel_CS"/>
</dbReference>
<reference evidence="4 5" key="1">
    <citation type="journal article" date="2023" name="Arcadia Sci">
        <title>De novo assembly of a long-read Amblyomma americanum tick genome.</title>
        <authorList>
            <person name="Chou S."/>
            <person name="Poskanzer K.E."/>
            <person name="Rollins M."/>
            <person name="Thuy-Boun P.S."/>
        </authorList>
    </citation>
    <scope>NUCLEOTIDE SEQUENCE [LARGE SCALE GENOMIC DNA]</scope>
    <source>
        <strain evidence="4">F_SG_1</strain>
        <tissue evidence="4">Salivary glands</tissue>
    </source>
</reference>
<organism evidence="4 5">
    <name type="scientific">Amblyomma americanum</name>
    <name type="common">Lone star tick</name>
    <dbReference type="NCBI Taxonomy" id="6943"/>
    <lineage>
        <taxon>Eukaryota</taxon>
        <taxon>Metazoa</taxon>
        <taxon>Ecdysozoa</taxon>
        <taxon>Arthropoda</taxon>
        <taxon>Chelicerata</taxon>
        <taxon>Arachnida</taxon>
        <taxon>Acari</taxon>
        <taxon>Parasitiformes</taxon>
        <taxon>Ixodida</taxon>
        <taxon>Ixodoidea</taxon>
        <taxon>Ixodidae</taxon>
        <taxon>Amblyomminae</taxon>
        <taxon>Amblyomma</taxon>
    </lineage>
</organism>
<dbReference type="InterPro" id="IPR001130">
    <property type="entry name" value="TatD-like"/>
</dbReference>
<dbReference type="EMBL" id="JARKHS020033327">
    <property type="protein sequence ID" value="KAK8759214.1"/>
    <property type="molecule type" value="Genomic_DNA"/>
</dbReference>
<dbReference type="PANTHER" id="PTHR46363">
    <property type="entry name" value="DEOXYRIBONUCLEASE TATDN2-RELATED"/>
    <property type="match status" value="1"/>
</dbReference>
<accession>A0AAQ4D9S4</accession>
<dbReference type="PANTHER" id="PTHR46363:SF1">
    <property type="entry name" value="DEOXYRIBONUCLEASE TATDN2-RELATED"/>
    <property type="match status" value="1"/>
</dbReference>
<dbReference type="AlphaFoldDB" id="A0AAQ4D9S4"/>
<dbReference type="PROSITE" id="PS01137">
    <property type="entry name" value="TATD_1"/>
    <property type="match status" value="1"/>
</dbReference>
<dbReference type="SUPFAM" id="SSF51556">
    <property type="entry name" value="Metallo-dependent hydrolases"/>
    <property type="match status" value="1"/>
</dbReference>
<dbReference type="FunFam" id="3.20.20.140:FF:000027">
    <property type="entry name" value="putative deoxyribonuclease TATDN2"/>
    <property type="match status" value="1"/>
</dbReference>
<evidence type="ECO:0000313" key="5">
    <source>
        <dbReference type="Proteomes" id="UP001321473"/>
    </source>
</evidence>
<evidence type="ECO:0000256" key="1">
    <source>
        <dbReference type="ARBA" id="ARBA00009275"/>
    </source>
</evidence>
<comment type="similarity">
    <text evidence="1">Belongs to the metallo-dependent hydrolases superfamily. TatD-type hydrolase family.</text>
</comment>
<evidence type="ECO:0000313" key="4">
    <source>
        <dbReference type="EMBL" id="KAK8759214.1"/>
    </source>
</evidence>
<dbReference type="CDD" id="cd01310">
    <property type="entry name" value="TatD_DNAse"/>
    <property type="match status" value="1"/>
</dbReference>
<dbReference type="Gene3D" id="3.20.20.140">
    <property type="entry name" value="Metal-dependent hydrolases"/>
    <property type="match status" value="1"/>
</dbReference>